<dbReference type="OrthoDB" id="6500128at2759"/>
<evidence type="ECO:0000256" key="8">
    <source>
        <dbReference type="ARBA" id="ARBA00022989"/>
    </source>
</evidence>
<evidence type="ECO:0000259" key="13">
    <source>
        <dbReference type="PROSITE" id="PS50929"/>
    </source>
</evidence>
<dbReference type="KEGG" id="mis:MICPUN_98162"/>
<dbReference type="InterPro" id="IPR003593">
    <property type="entry name" value="AAA+_ATPase"/>
</dbReference>
<dbReference type="Pfam" id="PF00005">
    <property type="entry name" value="ABC_tran"/>
    <property type="match status" value="1"/>
</dbReference>
<dbReference type="SMART" id="SM00382">
    <property type="entry name" value="AAA"/>
    <property type="match status" value="1"/>
</dbReference>
<feature type="transmembrane region" description="Helical" evidence="10">
    <location>
        <begin position="92"/>
        <end position="113"/>
    </location>
</feature>
<dbReference type="Proteomes" id="UP000002009">
    <property type="component" value="Chromosome 12"/>
</dbReference>
<dbReference type="FunFam" id="3.40.50.300:FF:000140">
    <property type="entry name" value="Lipid A export ATP-binding/permease protein MsbA"/>
    <property type="match status" value="1"/>
</dbReference>
<keyword evidence="8 10" id="KW-1133">Transmembrane helix</keyword>
<feature type="domain" description="ABC transporter" evidence="12">
    <location>
        <begin position="181"/>
        <end position="413"/>
    </location>
</feature>
<dbReference type="PROSITE" id="PS50893">
    <property type="entry name" value="ABC_TRANSPORTER_2"/>
    <property type="match status" value="1"/>
</dbReference>
<sequence>MCFMLALSWPLTAVTLASVPPTIAISKIYGNYFKKISKRTQKALAEATEVAEESLGGVRTIRAFAGEPFASADFSAKLGEFCRQNSIEARYVIGYTFLYTFLPMVITVLVLWYGGMLVLHGSLNPGALVSFMLYQQQLTSCFGAIGDVFTSITTALGAADKVFELIDTEPGLAPATCDGHLALVNVNFSYPARPERQVLFGFNLDVKPGETVALVGPSGGGKSSVINLIERFYVPSDGAVTLDGFDLGDLCPRWLKRRVSLVAQEPTLFNRTLRRNIVFGLEKTRGDAAVAANAHAFISQLPHAYEETVGERGSTLSGGQKQRVAIARALVRKPKVLLLDEATSALDAESEAIVQDALGALMASYTVVVIAHRLSTIQNATRICVIEKGVVREVGTHDELLRRKGAYAGLVRHQLSAMSASSASLLGLEDETAASTPTVGSFGG</sequence>
<keyword evidence="11" id="KW-0732">Signal</keyword>
<dbReference type="GO" id="GO:0016020">
    <property type="term" value="C:membrane"/>
    <property type="evidence" value="ECO:0007669"/>
    <property type="project" value="InterPro"/>
</dbReference>
<dbReference type="EMBL" id="CP001577">
    <property type="protein sequence ID" value="ACO70292.1"/>
    <property type="molecule type" value="Genomic_DNA"/>
</dbReference>
<evidence type="ECO:0000313" key="15">
    <source>
        <dbReference type="Proteomes" id="UP000002009"/>
    </source>
</evidence>
<evidence type="ECO:0000256" key="3">
    <source>
        <dbReference type="ARBA" id="ARBA00022448"/>
    </source>
</evidence>
<comment type="subcellular location">
    <subcellularLocation>
        <location evidence="1">Endomembrane system</location>
        <topology evidence="1">Multi-pass membrane protein</topology>
    </subcellularLocation>
</comment>
<keyword evidence="15" id="KW-1185">Reference proteome</keyword>
<dbReference type="SUPFAM" id="SSF90123">
    <property type="entry name" value="ABC transporter transmembrane region"/>
    <property type="match status" value="1"/>
</dbReference>
<evidence type="ECO:0000256" key="7">
    <source>
        <dbReference type="ARBA" id="ARBA00022967"/>
    </source>
</evidence>
<dbReference type="InParanoid" id="C1FJ48"/>
<evidence type="ECO:0000256" key="4">
    <source>
        <dbReference type="ARBA" id="ARBA00022692"/>
    </source>
</evidence>
<keyword evidence="4 10" id="KW-0812">Transmembrane</keyword>
<dbReference type="Gene3D" id="1.20.1560.10">
    <property type="entry name" value="ABC transporter type 1, transmembrane domain"/>
    <property type="match status" value="1"/>
</dbReference>
<dbReference type="PANTHER" id="PTHR43394">
    <property type="entry name" value="ATP-DEPENDENT PERMEASE MDL1, MITOCHONDRIAL"/>
    <property type="match status" value="1"/>
</dbReference>
<dbReference type="Pfam" id="PF00664">
    <property type="entry name" value="ABC_membrane"/>
    <property type="match status" value="1"/>
</dbReference>
<dbReference type="PANTHER" id="PTHR43394:SF1">
    <property type="entry name" value="ATP-BINDING CASSETTE SUB-FAMILY B MEMBER 10, MITOCHONDRIAL"/>
    <property type="match status" value="1"/>
</dbReference>
<evidence type="ECO:0000256" key="2">
    <source>
        <dbReference type="ARBA" id="ARBA00006493"/>
    </source>
</evidence>
<dbReference type="Gene3D" id="3.40.50.300">
    <property type="entry name" value="P-loop containing nucleotide triphosphate hydrolases"/>
    <property type="match status" value="1"/>
</dbReference>
<protein>
    <submittedName>
        <fullName evidence="14">ATP-binding cassette superfamily</fullName>
    </submittedName>
</protein>
<keyword evidence="5" id="KW-0547">Nucleotide-binding</keyword>
<dbReference type="SUPFAM" id="SSF52540">
    <property type="entry name" value="P-loop containing nucleoside triphosphate hydrolases"/>
    <property type="match status" value="1"/>
</dbReference>
<dbReference type="eggNOG" id="KOG0058">
    <property type="taxonomic scope" value="Eukaryota"/>
</dbReference>
<keyword evidence="3" id="KW-0813">Transport</keyword>
<keyword evidence="9 10" id="KW-0472">Membrane</keyword>
<dbReference type="GeneID" id="8248156"/>
<name>C1FJ48_MICCC</name>
<dbReference type="GO" id="GO:0005524">
    <property type="term" value="F:ATP binding"/>
    <property type="evidence" value="ECO:0007669"/>
    <property type="project" value="UniProtKB-KW"/>
</dbReference>
<gene>
    <name evidence="14" type="ORF">MICPUN_98162</name>
</gene>
<feature type="chain" id="PRO_5002909507" evidence="11">
    <location>
        <begin position="18"/>
        <end position="444"/>
    </location>
</feature>
<dbReference type="AlphaFoldDB" id="C1FJ48"/>
<accession>C1FJ48</accession>
<keyword evidence="7" id="KW-1278">Translocase</keyword>
<dbReference type="InterPro" id="IPR011527">
    <property type="entry name" value="ABC1_TM_dom"/>
</dbReference>
<dbReference type="STRING" id="296587.C1FJ48"/>
<keyword evidence="6 14" id="KW-0067">ATP-binding</keyword>
<organism evidence="14 15">
    <name type="scientific">Micromonas commoda (strain RCC299 / NOUM17 / CCMP2709)</name>
    <name type="common">Picoplanktonic green alga</name>
    <dbReference type="NCBI Taxonomy" id="296587"/>
    <lineage>
        <taxon>Eukaryota</taxon>
        <taxon>Viridiplantae</taxon>
        <taxon>Chlorophyta</taxon>
        <taxon>Mamiellophyceae</taxon>
        <taxon>Mamiellales</taxon>
        <taxon>Mamiellaceae</taxon>
        <taxon>Micromonas</taxon>
    </lineage>
</organism>
<comment type="similarity">
    <text evidence="2">Belongs to the ABC transporter superfamily. ABCB family. MHC peptide exporter (TC 3.A.1.209) subfamily.</text>
</comment>
<evidence type="ECO:0000256" key="5">
    <source>
        <dbReference type="ARBA" id="ARBA00022741"/>
    </source>
</evidence>
<evidence type="ECO:0000256" key="11">
    <source>
        <dbReference type="SAM" id="SignalP"/>
    </source>
</evidence>
<evidence type="ECO:0000256" key="6">
    <source>
        <dbReference type="ARBA" id="ARBA00022840"/>
    </source>
</evidence>
<dbReference type="InterPro" id="IPR036640">
    <property type="entry name" value="ABC1_TM_sf"/>
</dbReference>
<dbReference type="InterPro" id="IPR039421">
    <property type="entry name" value="Type_1_exporter"/>
</dbReference>
<dbReference type="InterPro" id="IPR017871">
    <property type="entry name" value="ABC_transporter-like_CS"/>
</dbReference>
<dbReference type="PROSITE" id="PS00211">
    <property type="entry name" value="ABC_TRANSPORTER_1"/>
    <property type="match status" value="1"/>
</dbReference>
<proteinExistence type="inferred from homology"/>
<reference evidence="14 15" key="1">
    <citation type="journal article" date="2009" name="Science">
        <title>Green evolution and dynamic adaptations revealed by genomes of the marine picoeukaryotes Micromonas.</title>
        <authorList>
            <person name="Worden A.Z."/>
            <person name="Lee J.H."/>
            <person name="Mock T."/>
            <person name="Rouze P."/>
            <person name="Simmons M.P."/>
            <person name="Aerts A.L."/>
            <person name="Allen A.E."/>
            <person name="Cuvelier M.L."/>
            <person name="Derelle E."/>
            <person name="Everett M.V."/>
            <person name="Foulon E."/>
            <person name="Grimwood J."/>
            <person name="Gundlach H."/>
            <person name="Henrissat B."/>
            <person name="Napoli C."/>
            <person name="McDonald S.M."/>
            <person name="Parker M.S."/>
            <person name="Rombauts S."/>
            <person name="Salamov A."/>
            <person name="Von Dassow P."/>
            <person name="Badger J.H."/>
            <person name="Coutinho P.M."/>
            <person name="Demir E."/>
            <person name="Dubchak I."/>
            <person name="Gentemann C."/>
            <person name="Eikrem W."/>
            <person name="Gready J.E."/>
            <person name="John U."/>
            <person name="Lanier W."/>
            <person name="Lindquist E.A."/>
            <person name="Lucas S."/>
            <person name="Mayer K.F."/>
            <person name="Moreau H."/>
            <person name="Not F."/>
            <person name="Otillar R."/>
            <person name="Panaud O."/>
            <person name="Pangilinan J."/>
            <person name="Paulsen I."/>
            <person name="Piegu B."/>
            <person name="Poliakov A."/>
            <person name="Robbens S."/>
            <person name="Schmutz J."/>
            <person name="Toulza E."/>
            <person name="Wyss T."/>
            <person name="Zelensky A."/>
            <person name="Zhou K."/>
            <person name="Armbrust E.V."/>
            <person name="Bhattacharya D."/>
            <person name="Goodenough U.W."/>
            <person name="Van de Peer Y."/>
            <person name="Grigoriev I.V."/>
        </authorList>
    </citation>
    <scope>NUCLEOTIDE SEQUENCE [LARGE SCALE GENOMIC DNA]</scope>
    <source>
        <strain evidence="15">RCC299 / NOUM17</strain>
    </source>
</reference>
<dbReference type="PROSITE" id="PS50929">
    <property type="entry name" value="ABC_TM1F"/>
    <property type="match status" value="1"/>
</dbReference>
<dbReference type="GO" id="GO:0015421">
    <property type="term" value="F:ABC-type oligopeptide transporter activity"/>
    <property type="evidence" value="ECO:0007669"/>
    <property type="project" value="TreeGrafter"/>
</dbReference>
<dbReference type="RefSeq" id="XP_002509034.1">
    <property type="nucleotide sequence ID" value="XM_002508988.1"/>
</dbReference>
<evidence type="ECO:0000313" key="14">
    <source>
        <dbReference type="EMBL" id="ACO70292.1"/>
    </source>
</evidence>
<dbReference type="InterPro" id="IPR027417">
    <property type="entry name" value="P-loop_NTPase"/>
</dbReference>
<feature type="signal peptide" evidence="11">
    <location>
        <begin position="1"/>
        <end position="17"/>
    </location>
</feature>
<dbReference type="OMA" id="VQRMPLQ"/>
<evidence type="ECO:0000259" key="12">
    <source>
        <dbReference type="PROSITE" id="PS50893"/>
    </source>
</evidence>
<dbReference type="GO" id="GO:0012505">
    <property type="term" value="C:endomembrane system"/>
    <property type="evidence" value="ECO:0007669"/>
    <property type="project" value="UniProtKB-SubCell"/>
</dbReference>
<evidence type="ECO:0000256" key="1">
    <source>
        <dbReference type="ARBA" id="ARBA00004127"/>
    </source>
</evidence>
<evidence type="ECO:0000256" key="10">
    <source>
        <dbReference type="SAM" id="Phobius"/>
    </source>
</evidence>
<evidence type="ECO:0000256" key="9">
    <source>
        <dbReference type="ARBA" id="ARBA00023136"/>
    </source>
</evidence>
<feature type="domain" description="ABC transmembrane type-1" evidence="13">
    <location>
        <begin position="1"/>
        <end position="154"/>
    </location>
</feature>
<dbReference type="GO" id="GO:0016887">
    <property type="term" value="F:ATP hydrolysis activity"/>
    <property type="evidence" value="ECO:0007669"/>
    <property type="project" value="InterPro"/>
</dbReference>
<dbReference type="InterPro" id="IPR003439">
    <property type="entry name" value="ABC_transporter-like_ATP-bd"/>
</dbReference>